<dbReference type="SUPFAM" id="SSF54593">
    <property type="entry name" value="Glyoxalase/Bleomycin resistance protein/Dihydroxybiphenyl dioxygenase"/>
    <property type="match status" value="1"/>
</dbReference>
<evidence type="ECO:0000256" key="1">
    <source>
        <dbReference type="ARBA" id="ARBA00009308"/>
    </source>
</evidence>
<dbReference type="EC" id="5.1.99.1" evidence="4"/>
<dbReference type="InterPro" id="IPR051785">
    <property type="entry name" value="MMCE/EMCE_epimerase"/>
</dbReference>
<dbReference type="NCBIfam" id="TIGR03081">
    <property type="entry name" value="metmalonyl_epim"/>
    <property type="match status" value="1"/>
</dbReference>
<dbReference type="InterPro" id="IPR029068">
    <property type="entry name" value="Glyas_Bleomycin-R_OHBP_Dase"/>
</dbReference>
<evidence type="ECO:0000313" key="5">
    <source>
        <dbReference type="Proteomes" id="UP000294299"/>
    </source>
</evidence>
<dbReference type="RefSeq" id="WP_134482739.1">
    <property type="nucleotide sequence ID" value="NZ_LR216287.1"/>
</dbReference>
<dbReference type="InterPro" id="IPR037523">
    <property type="entry name" value="VOC_core"/>
</dbReference>
<dbReference type="GO" id="GO:0046491">
    <property type="term" value="P:L-methylmalonyl-CoA metabolic process"/>
    <property type="evidence" value="ECO:0007669"/>
    <property type="project" value="TreeGrafter"/>
</dbReference>
<dbReference type="KEGG" id="nfn:NFRAN_0332"/>
<dbReference type="OrthoDB" id="6161at2157"/>
<dbReference type="InterPro" id="IPR017515">
    <property type="entry name" value="MeMalonyl-CoA_epimerase"/>
</dbReference>
<keyword evidence="2" id="KW-0479">Metal-binding</keyword>
<dbReference type="GO" id="GO:0004493">
    <property type="term" value="F:methylmalonyl-CoA epimerase activity"/>
    <property type="evidence" value="ECO:0007669"/>
    <property type="project" value="UniProtKB-EC"/>
</dbReference>
<evidence type="ECO:0000259" key="3">
    <source>
        <dbReference type="PROSITE" id="PS51819"/>
    </source>
</evidence>
<feature type="domain" description="VOC" evidence="3">
    <location>
        <begin position="2"/>
        <end position="129"/>
    </location>
</feature>
<dbReference type="GeneID" id="39419884"/>
<dbReference type="PANTHER" id="PTHR43048:SF3">
    <property type="entry name" value="METHYLMALONYL-COA EPIMERASE, MITOCHONDRIAL"/>
    <property type="match status" value="1"/>
</dbReference>
<dbReference type="AlphaFoldDB" id="A0A484I6A7"/>
<proteinExistence type="inferred from homology"/>
<name>A0A484I6A7_9ARCH</name>
<dbReference type="PANTHER" id="PTHR43048">
    <property type="entry name" value="METHYLMALONYL-COA EPIMERASE"/>
    <property type="match status" value="1"/>
</dbReference>
<comment type="similarity">
    <text evidence="1">Belongs to the methylmalonyl-CoA epimerase family.</text>
</comment>
<dbReference type="CDD" id="cd07249">
    <property type="entry name" value="MMCE"/>
    <property type="match status" value="1"/>
</dbReference>
<keyword evidence="5" id="KW-1185">Reference proteome</keyword>
<protein>
    <submittedName>
        <fullName evidence="4">Methylmalonyl-CoA epimerase</fullName>
        <ecNumber evidence="4">5.1.99.1</ecNumber>
    </submittedName>
</protein>
<dbReference type="Gene3D" id="3.10.180.10">
    <property type="entry name" value="2,3-Dihydroxybiphenyl 1,2-Dioxygenase, domain 1"/>
    <property type="match status" value="1"/>
</dbReference>
<accession>A0A484I6A7</accession>
<dbReference type="EMBL" id="LR216287">
    <property type="protein sequence ID" value="VFJ12653.1"/>
    <property type="molecule type" value="Genomic_DNA"/>
</dbReference>
<reference evidence="4 5" key="1">
    <citation type="submission" date="2019-02" db="EMBL/GenBank/DDBJ databases">
        <authorList>
            <person name="Lehtovirta-Morley E L."/>
        </authorList>
    </citation>
    <scope>NUCLEOTIDE SEQUENCE [LARGE SCALE GENOMIC DNA]</scope>
    <source>
        <strain evidence="4">NFRAN1</strain>
    </source>
</reference>
<dbReference type="PROSITE" id="PS51819">
    <property type="entry name" value="VOC"/>
    <property type="match status" value="1"/>
</dbReference>
<evidence type="ECO:0000256" key="2">
    <source>
        <dbReference type="ARBA" id="ARBA00022723"/>
    </source>
</evidence>
<keyword evidence="4" id="KW-0413">Isomerase</keyword>
<dbReference type="Proteomes" id="UP000294299">
    <property type="component" value="Chromosome NFRAN"/>
</dbReference>
<organism evidence="4 5">
    <name type="scientific">Candidatus Nitrosocosmicus franklandianus</name>
    <dbReference type="NCBI Taxonomy" id="1798806"/>
    <lineage>
        <taxon>Archaea</taxon>
        <taxon>Nitrososphaerota</taxon>
        <taxon>Nitrososphaeria</taxon>
        <taxon>Nitrososphaerales</taxon>
        <taxon>Nitrososphaeraceae</taxon>
        <taxon>Candidatus Nitrosocosmicus</taxon>
    </lineage>
</organism>
<sequence length="132" mass="15003">MRIDHIAIAVNDVNMALENYKKVLRIDKIDFEEVPTEKVKVVMLNLEDTRLELLEPMDDTSPISKFLKDRGEGIHHIAITADEIESDVRNAIEKGMRFLGDIRSGSYGRKITFIHPKSLNGVLVEFCQAPPK</sequence>
<dbReference type="Pfam" id="PF13669">
    <property type="entry name" value="Glyoxalase_4"/>
    <property type="match status" value="1"/>
</dbReference>
<dbReference type="GO" id="GO:0046872">
    <property type="term" value="F:metal ion binding"/>
    <property type="evidence" value="ECO:0007669"/>
    <property type="project" value="UniProtKB-KW"/>
</dbReference>
<gene>
    <name evidence="4" type="ORF">NFRAN_0332</name>
</gene>
<evidence type="ECO:0000313" key="4">
    <source>
        <dbReference type="EMBL" id="VFJ12653.1"/>
    </source>
</evidence>